<comment type="caution">
    <text evidence="1">The sequence shown here is derived from an EMBL/GenBank/DDBJ whole genome shotgun (WGS) entry which is preliminary data.</text>
</comment>
<evidence type="ECO:0000313" key="1">
    <source>
        <dbReference type="EMBL" id="KAI3711545.1"/>
    </source>
</evidence>
<keyword evidence="2" id="KW-1185">Reference proteome</keyword>
<reference evidence="1 2" key="2">
    <citation type="journal article" date="2022" name="Mol. Ecol. Resour.">
        <title>The genomes of chicory, endive, great burdock and yacon provide insights into Asteraceae paleo-polyploidization history and plant inulin production.</title>
        <authorList>
            <person name="Fan W."/>
            <person name="Wang S."/>
            <person name="Wang H."/>
            <person name="Wang A."/>
            <person name="Jiang F."/>
            <person name="Liu H."/>
            <person name="Zhao H."/>
            <person name="Xu D."/>
            <person name="Zhang Y."/>
        </authorList>
    </citation>
    <scope>NUCLEOTIDE SEQUENCE [LARGE SCALE GENOMIC DNA]</scope>
    <source>
        <strain evidence="2">cv. Yunnan</strain>
        <tissue evidence="1">Leaves</tissue>
    </source>
</reference>
<name>A0ACB9ANP0_9ASTR</name>
<protein>
    <submittedName>
        <fullName evidence="1">Uncharacterized protein</fullName>
    </submittedName>
</protein>
<sequence>MDGQNLSLCFNQNEIYLSGHTKLPFRFIEYSSLLYVDVDMESTSMINVAGGPSVVAVAVKAGNAGGIGGKGSRRAVRWAIENLFQKADRFVLIHVIPNITSIPTPSGKQIPIIELDANVVAMYIEDLKSRTEELFLPYKKLCKGKKVETLVVEGDNPASGLVGYASESGINSLVLGSCSSNLVKRTFYGVGVPSAVLKLAPRTCNIYVVSRDGLISDSESSSSYGVSCGISKLWCGSCSSNEYNIESAPATPSVAYTARFNSQTSNHERASINSSTMSSSPLRTLGDTILQNQVTIRSSASSTLSDQSNLHAEVEKLRLELQNAVSMYNQACDELVHTQKKVQMISFDRIEETKRINSAVEREEKYRKIASEEKQKHLEAVKEIEIARNLLEKEAHEREIAETNAMKESSEKQRIVEALLIGDKRYKRYTIHEMELATDSFSKNKVIGEGAYGKVYKCSLDHTLVAIKVLSSDTAEKKREFLREVEVLSHLSHPHIVQLLGACPEKGCLIYEYMENGSLEDFISQKKPKYYLSWNSRFRIVFEVACALAFLHNSKPDPVIHRDLKPGNILLDRNLVSKIGDVGMAKLVTDAVPDNITEYKDSILAGTLYYIDPEYHRTGTVRPKSDLYALGVIILQLVTLLQPKVVISKVESAVNSGTLYDILDDSIPDWPLAKVTELTQLGLECCSLRCRDRPDLDTEVLPVLKKLHEFGDTSRQVGKNRNDAPSHFYCPIVQEIMDDPHIAADGFTYEHRAIKIWLERQDASPVTRRRLQHKALTPNHMLRSAIQDWRLQSTSSKSSI</sequence>
<dbReference type="Proteomes" id="UP001056120">
    <property type="component" value="Linkage Group LG24"/>
</dbReference>
<accession>A0ACB9ANP0</accession>
<reference evidence="2" key="1">
    <citation type="journal article" date="2022" name="Mol. Ecol. Resour.">
        <title>The genomes of chicory, endive, great burdock and yacon provide insights into Asteraceae palaeo-polyploidization history and plant inulin production.</title>
        <authorList>
            <person name="Fan W."/>
            <person name="Wang S."/>
            <person name="Wang H."/>
            <person name="Wang A."/>
            <person name="Jiang F."/>
            <person name="Liu H."/>
            <person name="Zhao H."/>
            <person name="Xu D."/>
            <person name="Zhang Y."/>
        </authorList>
    </citation>
    <scope>NUCLEOTIDE SEQUENCE [LARGE SCALE GENOMIC DNA]</scope>
    <source>
        <strain evidence="2">cv. Yunnan</strain>
    </source>
</reference>
<dbReference type="EMBL" id="CM042041">
    <property type="protein sequence ID" value="KAI3711545.1"/>
    <property type="molecule type" value="Genomic_DNA"/>
</dbReference>
<gene>
    <name evidence="1" type="ORF">L1987_70084</name>
</gene>
<organism evidence="1 2">
    <name type="scientific">Smallanthus sonchifolius</name>
    <dbReference type="NCBI Taxonomy" id="185202"/>
    <lineage>
        <taxon>Eukaryota</taxon>
        <taxon>Viridiplantae</taxon>
        <taxon>Streptophyta</taxon>
        <taxon>Embryophyta</taxon>
        <taxon>Tracheophyta</taxon>
        <taxon>Spermatophyta</taxon>
        <taxon>Magnoliopsida</taxon>
        <taxon>eudicotyledons</taxon>
        <taxon>Gunneridae</taxon>
        <taxon>Pentapetalae</taxon>
        <taxon>asterids</taxon>
        <taxon>campanulids</taxon>
        <taxon>Asterales</taxon>
        <taxon>Asteraceae</taxon>
        <taxon>Asteroideae</taxon>
        <taxon>Heliantheae alliance</taxon>
        <taxon>Millerieae</taxon>
        <taxon>Smallanthus</taxon>
    </lineage>
</organism>
<proteinExistence type="predicted"/>
<evidence type="ECO:0000313" key="2">
    <source>
        <dbReference type="Proteomes" id="UP001056120"/>
    </source>
</evidence>